<name>X0YDD4_9ZZZZ</name>
<proteinExistence type="predicted"/>
<accession>X0YDD4</accession>
<reference evidence="1" key="1">
    <citation type="journal article" date="2014" name="Front. Microbiol.">
        <title>High frequency of phylogenetically diverse reductive dehalogenase-homologous genes in deep subseafloor sedimentary metagenomes.</title>
        <authorList>
            <person name="Kawai M."/>
            <person name="Futagami T."/>
            <person name="Toyoda A."/>
            <person name="Takaki Y."/>
            <person name="Nishi S."/>
            <person name="Hori S."/>
            <person name="Arai W."/>
            <person name="Tsubouchi T."/>
            <person name="Morono Y."/>
            <person name="Uchiyama I."/>
            <person name="Ito T."/>
            <person name="Fujiyama A."/>
            <person name="Inagaki F."/>
            <person name="Takami H."/>
        </authorList>
    </citation>
    <scope>NUCLEOTIDE SEQUENCE</scope>
    <source>
        <strain evidence="1">Expedition CK06-06</strain>
    </source>
</reference>
<sequence length="253" mass="27926">YDDGRHERISAFIGVTQVTVDRDTARAASTAAWIHGPINMVAKHKKNSRIIIQIDTRFFISDTIAIGAWYEVFQSGGTAPADSYSRWDEMGDYLMVFNSNGIFKLECSSAGTGTAPCMYWKANEAFVDIAGITNPGVNTYKYRYIVTRVRIPGTSITRSRVATRPEQQTAPFPLVLSTADYSKKDYNQVDDASAIGAGGSPILNLAFAEEDSTPYTHWGIYRTLDTGVNGIDGQTGKGNNKELYVWVRDLPII</sequence>
<protein>
    <submittedName>
        <fullName evidence="1">Uncharacterized protein</fullName>
    </submittedName>
</protein>
<gene>
    <name evidence="1" type="ORF">S01H1_61533</name>
</gene>
<dbReference type="EMBL" id="BARS01040352">
    <property type="protein sequence ID" value="GAG34831.1"/>
    <property type="molecule type" value="Genomic_DNA"/>
</dbReference>
<feature type="non-terminal residue" evidence="1">
    <location>
        <position position="1"/>
    </location>
</feature>
<comment type="caution">
    <text evidence="1">The sequence shown here is derived from an EMBL/GenBank/DDBJ whole genome shotgun (WGS) entry which is preliminary data.</text>
</comment>
<organism evidence="1">
    <name type="scientific">marine sediment metagenome</name>
    <dbReference type="NCBI Taxonomy" id="412755"/>
    <lineage>
        <taxon>unclassified sequences</taxon>
        <taxon>metagenomes</taxon>
        <taxon>ecological metagenomes</taxon>
    </lineage>
</organism>
<feature type="non-terminal residue" evidence="1">
    <location>
        <position position="253"/>
    </location>
</feature>
<evidence type="ECO:0000313" key="1">
    <source>
        <dbReference type="EMBL" id="GAG34831.1"/>
    </source>
</evidence>
<dbReference type="AlphaFoldDB" id="X0YDD4"/>